<protein>
    <submittedName>
        <fullName evidence="3">Condensation domain-containing protein</fullName>
    </submittedName>
</protein>
<dbReference type="Proteomes" id="UP000295680">
    <property type="component" value="Unassembled WGS sequence"/>
</dbReference>
<dbReference type="PANTHER" id="PTHR45527:SF1">
    <property type="entry name" value="FATTY ACID SYNTHASE"/>
    <property type="match status" value="1"/>
</dbReference>
<dbReference type="GO" id="GO:0031177">
    <property type="term" value="F:phosphopantetheine binding"/>
    <property type="evidence" value="ECO:0007669"/>
    <property type="project" value="TreeGrafter"/>
</dbReference>
<gene>
    <name evidence="3" type="ORF">EV192_104191</name>
</gene>
<evidence type="ECO:0000313" key="3">
    <source>
        <dbReference type="EMBL" id="TCO59350.1"/>
    </source>
</evidence>
<comment type="caution">
    <text evidence="3">The sequence shown here is derived from an EMBL/GenBank/DDBJ whole genome shotgun (WGS) entry which is preliminary data.</text>
</comment>
<dbReference type="AlphaFoldDB" id="A0A4V2S7C6"/>
<dbReference type="RefSeq" id="WP_132117197.1">
    <property type="nucleotide sequence ID" value="NZ_SLWS01000004.1"/>
</dbReference>
<dbReference type="PANTHER" id="PTHR45527">
    <property type="entry name" value="NONRIBOSOMAL PEPTIDE SYNTHETASE"/>
    <property type="match status" value="1"/>
</dbReference>
<feature type="domain" description="Condensation" evidence="2">
    <location>
        <begin position="18"/>
        <end position="392"/>
    </location>
</feature>
<evidence type="ECO:0000259" key="2">
    <source>
        <dbReference type="Pfam" id="PF00668"/>
    </source>
</evidence>
<sequence>MDHTSSQARGEKAPDNVQTIMPMTRAQQFQWYMENWVIVYSWQTPANLDVDVIEEALKLLAVKFETLRTKFQVVDGYLRQVVTEPRVEISVGHLVNASSPPLDDLVLQFYESSCAQVGATTVQFHLYQRAARPGWLVMLADHVTMDSVSVKVIARQVNKLCKSADYGVPSESADWLQPTDLAEAENASVGRTERSRAYRYLEKHFQNTPAWMYPNPLSQSQGLGPRYYEARLALPGGVEVLHRITELYSIRPAAAVLAAFTMMICHHTGFEQCVVGIEAANRHLMPLSQVVGATAQRVPLLITSPMCSSYLETAKHVQSRSILAYRYSWYEPLDLLEIRSRMSWQRGIDLNTDVTFNFYQVSLDDRQRDTADLSEQPAKCSWQKAPGTDRPYEESSTRLSLDVQHGSRTVLLNLLVDTVAVDSREVEGILYGIEAILRRASDGLDSGVDILAEKLQSSRRNDLWQSLDNCWISVPQVTALVEKCSRSADIAVFIRNDRRQLGISRYLHAFVASADPGLTPSIVRQRIVDELSLHPAGMTPHYFTLVERPPADQAKLSAWLAERVLDEGTGHRSSMVNPTTSAEQAVARALVDTHGPLEISMADSYLRAGGDLEKFYGFAAALAEYGYTGFTFKDAAGIRSLASISAALTGGVKWS</sequence>
<keyword evidence="4" id="KW-1185">Reference proteome</keyword>
<dbReference type="EMBL" id="SLWS01000004">
    <property type="protein sequence ID" value="TCO59350.1"/>
    <property type="molecule type" value="Genomic_DNA"/>
</dbReference>
<evidence type="ECO:0000256" key="1">
    <source>
        <dbReference type="SAM" id="MobiDB-lite"/>
    </source>
</evidence>
<dbReference type="SUPFAM" id="SSF52777">
    <property type="entry name" value="CoA-dependent acyltransferases"/>
    <property type="match status" value="2"/>
</dbReference>
<proteinExistence type="predicted"/>
<dbReference type="InterPro" id="IPR023213">
    <property type="entry name" value="CAT-like_dom_sf"/>
</dbReference>
<dbReference type="GO" id="GO:0044550">
    <property type="term" value="P:secondary metabolite biosynthetic process"/>
    <property type="evidence" value="ECO:0007669"/>
    <property type="project" value="TreeGrafter"/>
</dbReference>
<dbReference type="GO" id="GO:0005737">
    <property type="term" value="C:cytoplasm"/>
    <property type="evidence" value="ECO:0007669"/>
    <property type="project" value="TreeGrafter"/>
</dbReference>
<feature type="region of interest" description="Disordered" evidence="1">
    <location>
        <begin position="369"/>
        <end position="393"/>
    </location>
</feature>
<dbReference type="OrthoDB" id="3528137at2"/>
<dbReference type="Gene3D" id="3.30.559.30">
    <property type="entry name" value="Nonribosomal peptide synthetase, condensation domain"/>
    <property type="match status" value="1"/>
</dbReference>
<dbReference type="Pfam" id="PF00668">
    <property type="entry name" value="Condensation"/>
    <property type="match status" value="1"/>
</dbReference>
<evidence type="ECO:0000313" key="4">
    <source>
        <dbReference type="Proteomes" id="UP000295680"/>
    </source>
</evidence>
<dbReference type="InterPro" id="IPR001242">
    <property type="entry name" value="Condensation_dom"/>
</dbReference>
<organism evidence="3 4">
    <name type="scientific">Actinocrispum wychmicini</name>
    <dbReference type="NCBI Taxonomy" id="1213861"/>
    <lineage>
        <taxon>Bacteria</taxon>
        <taxon>Bacillati</taxon>
        <taxon>Actinomycetota</taxon>
        <taxon>Actinomycetes</taxon>
        <taxon>Pseudonocardiales</taxon>
        <taxon>Pseudonocardiaceae</taxon>
        <taxon>Actinocrispum</taxon>
    </lineage>
</organism>
<accession>A0A4V2S7C6</accession>
<dbReference type="GO" id="GO:0043041">
    <property type="term" value="P:amino acid activation for nonribosomal peptide biosynthetic process"/>
    <property type="evidence" value="ECO:0007669"/>
    <property type="project" value="TreeGrafter"/>
</dbReference>
<dbReference type="Gene3D" id="3.30.559.10">
    <property type="entry name" value="Chloramphenicol acetyltransferase-like domain"/>
    <property type="match status" value="1"/>
</dbReference>
<reference evidence="3 4" key="1">
    <citation type="submission" date="2019-03" db="EMBL/GenBank/DDBJ databases">
        <title>Genomic Encyclopedia of Type Strains, Phase IV (KMG-IV): sequencing the most valuable type-strain genomes for metagenomic binning, comparative biology and taxonomic classification.</title>
        <authorList>
            <person name="Goeker M."/>
        </authorList>
    </citation>
    <scope>NUCLEOTIDE SEQUENCE [LARGE SCALE GENOMIC DNA]</scope>
    <source>
        <strain evidence="3 4">DSM 45934</strain>
    </source>
</reference>
<dbReference type="GO" id="GO:0003824">
    <property type="term" value="F:catalytic activity"/>
    <property type="evidence" value="ECO:0007669"/>
    <property type="project" value="InterPro"/>
</dbReference>
<name>A0A4V2S7C6_9PSEU</name>
<dbReference type="GO" id="GO:0008610">
    <property type="term" value="P:lipid biosynthetic process"/>
    <property type="evidence" value="ECO:0007669"/>
    <property type="project" value="UniProtKB-ARBA"/>
</dbReference>